<proteinExistence type="predicted"/>
<evidence type="ECO:0000313" key="2">
    <source>
        <dbReference type="Proteomes" id="UP000708298"/>
    </source>
</evidence>
<dbReference type="RefSeq" id="WP_227323751.1">
    <property type="nucleotide sequence ID" value="NZ_JAESVB010000024.1"/>
</dbReference>
<comment type="caution">
    <text evidence="1">The sequence shown here is derived from an EMBL/GenBank/DDBJ whole genome shotgun (WGS) entry which is preliminary data.</text>
</comment>
<dbReference type="AlphaFoldDB" id="A0A963YVX1"/>
<organism evidence="1 2">
    <name type="scientific">Acidisoma silvae</name>
    <dbReference type="NCBI Taxonomy" id="2802396"/>
    <lineage>
        <taxon>Bacteria</taxon>
        <taxon>Pseudomonadati</taxon>
        <taxon>Pseudomonadota</taxon>
        <taxon>Alphaproteobacteria</taxon>
        <taxon>Acetobacterales</taxon>
        <taxon>Acidocellaceae</taxon>
        <taxon>Acidisoma</taxon>
    </lineage>
</organism>
<dbReference type="InterPro" id="IPR006881">
    <property type="entry name" value="RepA_C"/>
</dbReference>
<accession>A0A963YVX1</accession>
<dbReference type="EMBL" id="JAESVB010000024">
    <property type="protein sequence ID" value="MCB8878104.1"/>
    <property type="molecule type" value="Genomic_DNA"/>
</dbReference>
<protein>
    <submittedName>
        <fullName evidence="1">Plasmid replication initiator</fullName>
    </submittedName>
</protein>
<dbReference type="Pfam" id="PF04796">
    <property type="entry name" value="RepA_C"/>
    <property type="match status" value="1"/>
</dbReference>
<reference evidence="1" key="2">
    <citation type="submission" date="2021-01" db="EMBL/GenBank/DDBJ databases">
        <authorList>
            <person name="Mieszkin S."/>
            <person name="Pouder E."/>
            <person name="Alain K."/>
        </authorList>
    </citation>
    <scope>NUCLEOTIDE SEQUENCE</scope>
    <source>
        <strain evidence="1">HW T2.11</strain>
    </source>
</reference>
<name>A0A963YVX1_9PROT</name>
<reference evidence="1" key="1">
    <citation type="journal article" date="2021" name="Microorganisms">
        <title>Acidisoma silvae sp. nov. and Acidisomacellulosilytica sp. nov., Two Acidophilic Bacteria Isolated from Decaying Wood, Hydrolyzing Cellulose and Producing Poly-3-hydroxybutyrate.</title>
        <authorList>
            <person name="Mieszkin S."/>
            <person name="Pouder E."/>
            <person name="Uroz S."/>
            <person name="Simon-Colin C."/>
            <person name="Alain K."/>
        </authorList>
    </citation>
    <scope>NUCLEOTIDE SEQUENCE</scope>
    <source>
        <strain evidence="1">HW T2.11</strain>
    </source>
</reference>
<keyword evidence="2" id="KW-1185">Reference proteome</keyword>
<evidence type="ECO:0000313" key="1">
    <source>
        <dbReference type="EMBL" id="MCB8878104.1"/>
    </source>
</evidence>
<dbReference type="Proteomes" id="UP000708298">
    <property type="component" value="Unassembled WGS sequence"/>
</dbReference>
<sequence length="310" mass="34335">MGKVHDILEAKGKQGALLADFERVVVEAAAQYLGDEENSIGFLYSGWCQAALPHRKLPNDAGWQIESERMALVVEPGMRPTPGGKPEAVGVPYGSRARLIMIYLQSEAIRTKSREILLGRSLREWLMKMGIPVGGKSLKDVRDQCERISRCRLSLTIRQGNRVGMTNQNLVDTAMFLEGAEPGQGSLFVDTARLSEGFYEQLQRHPVPLQDAAIRAIANNSMALDVYAWLAYRLHSLDKPRPISWKAVKTQFGAGYGRMDHFKMNFRPTLALALAVYPDARVEEDENGAGLVLHPSRPPVPSRLVAISGK</sequence>
<gene>
    <name evidence="1" type="ORF">ASILVAE211_23165</name>
</gene>